<keyword evidence="4" id="KW-1185">Reference proteome</keyword>
<comment type="caution">
    <text evidence="3">The sequence shown here is derived from an EMBL/GenBank/DDBJ whole genome shotgun (WGS) entry which is preliminary data.</text>
</comment>
<dbReference type="EMBL" id="JABFAI010000301">
    <property type="protein sequence ID" value="KAF4946944.1"/>
    <property type="molecule type" value="Genomic_DNA"/>
</dbReference>
<dbReference type="OrthoDB" id="4850485at2759"/>
<feature type="transmembrane region" description="Helical" evidence="2">
    <location>
        <begin position="324"/>
        <end position="348"/>
    </location>
</feature>
<evidence type="ECO:0000256" key="2">
    <source>
        <dbReference type="SAM" id="Phobius"/>
    </source>
</evidence>
<evidence type="ECO:0000313" key="3">
    <source>
        <dbReference type="EMBL" id="KAF4946944.1"/>
    </source>
</evidence>
<reference evidence="3" key="1">
    <citation type="journal article" date="2020" name="BMC Genomics">
        <title>Correction to: Identification and distribution of gene clusters required for synthesis of sphingolipid metabolism inhibitors in diverse species of the filamentous fungus Fusarium.</title>
        <authorList>
            <person name="Kim H.S."/>
            <person name="Lohmar J.M."/>
            <person name="Busman M."/>
            <person name="Brown D.W."/>
            <person name="Naumann T.A."/>
            <person name="Divon H.H."/>
            <person name="Lysoe E."/>
            <person name="Uhlig S."/>
            <person name="Proctor R.H."/>
        </authorList>
    </citation>
    <scope>NUCLEOTIDE SEQUENCE</scope>
    <source>
        <strain evidence="3">NRRL 45417</strain>
    </source>
</reference>
<evidence type="ECO:0000256" key="1">
    <source>
        <dbReference type="SAM" id="MobiDB-lite"/>
    </source>
</evidence>
<dbReference type="AlphaFoldDB" id="A0A8H4SW69"/>
<keyword evidence="2" id="KW-1133">Transmembrane helix</keyword>
<feature type="region of interest" description="Disordered" evidence="1">
    <location>
        <begin position="486"/>
        <end position="572"/>
    </location>
</feature>
<keyword evidence="2" id="KW-0812">Transmembrane</keyword>
<evidence type="ECO:0000313" key="4">
    <source>
        <dbReference type="Proteomes" id="UP000604273"/>
    </source>
</evidence>
<dbReference type="Proteomes" id="UP000604273">
    <property type="component" value="Unassembled WGS sequence"/>
</dbReference>
<feature type="compositionally biased region" description="Low complexity" evidence="1">
    <location>
        <begin position="549"/>
        <end position="563"/>
    </location>
</feature>
<keyword evidence="2" id="KW-0472">Membrane</keyword>
<protein>
    <submittedName>
        <fullName evidence="3">Uncharacterized protein</fullName>
    </submittedName>
</protein>
<sequence>MSSTTTNPATDPTPNPIATVTNNLGFDVDMYDVFNPDTSKQGPLTYKFLATVPNGASAQKVQTIRPYSQLQAMRTGNIKALNNNYYKQFPVALFVVTTFTPNAFTLTEDMQQSMEQSFKFIKFSQANPTSQLATDFRLALGDKSSQEDAVNKFFKGTGSFKLCTLSTWTAVFGWQTQFTSPWQGTYYLYSLGSSTAGSSSAPALVATLVITSSADDNSAVLTMANTDNENTEVVMAGNGAIQEKDPGVGDISLALAPAWLNVSQASQQDGKTVYKYVIGAAFTGTINGINVAGNLNQLSIPDPSDSSQNASDKNSANKLSIGSIASIVGMLTGTLGVAASIGMVYFMWKSHKQAEDQKKLDVLEGARNKADANTREREVEDIFQRDELPKVKTKTEKLEADVLPKVDDGYLVLSQAETTQSVLRDATNIEITPRERKAVLDNLKVDVKDADGKLETVLKVEVDLLPQEVVKSLEIAQDAAQKVEQQSEAKAKAEEELREQNKQEPNKEVDDGNFGNVEEQGDAEGGKTEGGKVAEITQASRPDPWSAQESNPLNSSELSLESPHGLENSSDVAFSENSVKSMQVFQALSSEFGDASGLNSQGFVDPIRS</sequence>
<feature type="compositionally biased region" description="Basic and acidic residues" evidence="1">
    <location>
        <begin position="486"/>
        <end position="510"/>
    </location>
</feature>
<accession>A0A8H4SW69</accession>
<proteinExistence type="predicted"/>
<organism evidence="3 4">
    <name type="scientific">Fusarium gaditjirri</name>
    <dbReference type="NCBI Taxonomy" id="282569"/>
    <lineage>
        <taxon>Eukaryota</taxon>
        <taxon>Fungi</taxon>
        <taxon>Dikarya</taxon>
        <taxon>Ascomycota</taxon>
        <taxon>Pezizomycotina</taxon>
        <taxon>Sordariomycetes</taxon>
        <taxon>Hypocreomycetidae</taxon>
        <taxon>Hypocreales</taxon>
        <taxon>Nectriaceae</taxon>
        <taxon>Fusarium</taxon>
        <taxon>Fusarium nisikadoi species complex</taxon>
    </lineage>
</organism>
<gene>
    <name evidence="3" type="ORF">FGADI_10795</name>
</gene>
<reference evidence="3" key="2">
    <citation type="submission" date="2020-05" db="EMBL/GenBank/DDBJ databases">
        <authorList>
            <person name="Kim H.-S."/>
            <person name="Proctor R.H."/>
            <person name="Brown D.W."/>
        </authorList>
    </citation>
    <scope>NUCLEOTIDE SEQUENCE</scope>
    <source>
        <strain evidence="3">NRRL 45417</strain>
    </source>
</reference>
<name>A0A8H4SW69_9HYPO</name>